<proteinExistence type="predicted"/>
<dbReference type="AlphaFoldDB" id="A0ABD5RBJ9"/>
<evidence type="ECO:0000313" key="2">
    <source>
        <dbReference type="EMBL" id="MFC5367271.1"/>
    </source>
</evidence>
<reference evidence="2 3" key="1">
    <citation type="journal article" date="2019" name="Int. J. Syst. Evol. Microbiol.">
        <title>The Global Catalogue of Microorganisms (GCM) 10K type strain sequencing project: providing services to taxonomists for standard genome sequencing and annotation.</title>
        <authorList>
            <consortium name="The Broad Institute Genomics Platform"/>
            <consortium name="The Broad Institute Genome Sequencing Center for Infectious Disease"/>
            <person name="Wu L."/>
            <person name="Ma J."/>
        </authorList>
    </citation>
    <scope>NUCLEOTIDE SEQUENCE [LARGE SCALE GENOMIC DNA]</scope>
    <source>
        <strain evidence="2 3">CGMCC 1.12237</strain>
    </source>
</reference>
<organism evidence="2 3">
    <name type="scientific">Salinirubrum litoreum</name>
    <dbReference type="NCBI Taxonomy" id="1126234"/>
    <lineage>
        <taxon>Archaea</taxon>
        <taxon>Methanobacteriati</taxon>
        <taxon>Methanobacteriota</taxon>
        <taxon>Stenosarchaea group</taxon>
        <taxon>Halobacteria</taxon>
        <taxon>Halobacteriales</taxon>
        <taxon>Haloferacaceae</taxon>
        <taxon>Salinirubrum</taxon>
    </lineage>
</organism>
<keyword evidence="3" id="KW-1185">Reference proteome</keyword>
<evidence type="ECO:0000313" key="3">
    <source>
        <dbReference type="Proteomes" id="UP001596201"/>
    </source>
</evidence>
<dbReference type="Proteomes" id="UP001596201">
    <property type="component" value="Unassembled WGS sequence"/>
</dbReference>
<dbReference type="RefSeq" id="WP_227229533.1">
    <property type="nucleotide sequence ID" value="NZ_JAJCVJ010000002.1"/>
</dbReference>
<name>A0ABD5RBJ9_9EURY</name>
<accession>A0ABD5RBJ9</accession>
<gene>
    <name evidence="2" type="ORF">ACFPJ5_09985</name>
</gene>
<evidence type="ECO:0000256" key="1">
    <source>
        <dbReference type="SAM" id="MobiDB-lite"/>
    </source>
</evidence>
<protein>
    <submittedName>
        <fullName evidence="2">Uncharacterized protein</fullName>
    </submittedName>
</protein>
<comment type="caution">
    <text evidence="2">The sequence shown here is derived from an EMBL/GenBank/DDBJ whole genome shotgun (WGS) entry which is preliminary data.</text>
</comment>
<feature type="region of interest" description="Disordered" evidence="1">
    <location>
        <begin position="122"/>
        <end position="142"/>
    </location>
</feature>
<dbReference type="EMBL" id="JBHSKX010000002">
    <property type="protein sequence ID" value="MFC5367271.1"/>
    <property type="molecule type" value="Genomic_DNA"/>
</dbReference>
<sequence length="272" mass="29014">MSDTDAPESADPSLLEPFRHTTRQLVRGAAALGICGHETAESVVEDALRAFFREYDTARDASAVQQYLAEEIPRHRVGELTGRCGARLDATIGEYPATVEWAEMESGDAKSGESAGVVVEGADVDDSPGADAHEEADSETDADPILAAVAESDPGHRTLVRGAARAGIGGLDEDVDVLRAALRWYFQTHDAVRRAATARQYALGTMTTGFASDMADVQKGPEVEELLWSHGVRPRVGPEPSEAAEREERVILSKLFDGIAAPDRGADADDAN</sequence>